<dbReference type="InterPro" id="IPR035472">
    <property type="entry name" value="RpiR-like_SIS"/>
</dbReference>
<dbReference type="STRING" id="1074467.JP39_06795"/>
<dbReference type="CDD" id="cd05013">
    <property type="entry name" value="SIS_RpiR"/>
    <property type="match status" value="1"/>
</dbReference>
<dbReference type="OrthoDB" id="3684496at2"/>
<dbReference type="SUPFAM" id="SSF46689">
    <property type="entry name" value="Homeodomain-like"/>
    <property type="match status" value="1"/>
</dbReference>
<dbReference type="GO" id="GO:0097367">
    <property type="term" value="F:carbohydrate derivative binding"/>
    <property type="evidence" value="ECO:0007669"/>
    <property type="project" value="InterPro"/>
</dbReference>
<dbReference type="Pfam" id="PF01418">
    <property type="entry name" value="HTH_6"/>
    <property type="match status" value="1"/>
</dbReference>
<keyword evidence="7" id="KW-1185">Reference proteome</keyword>
<name>A0A0K2LCW1_9LACO</name>
<evidence type="ECO:0000256" key="1">
    <source>
        <dbReference type="ARBA" id="ARBA00023015"/>
    </source>
</evidence>
<evidence type="ECO:0000256" key="3">
    <source>
        <dbReference type="ARBA" id="ARBA00023163"/>
    </source>
</evidence>
<dbReference type="Gene3D" id="3.40.50.10490">
    <property type="entry name" value="Glucose-6-phosphate isomerase like protein, domain 1"/>
    <property type="match status" value="1"/>
</dbReference>
<proteinExistence type="predicted"/>
<organism evidence="6 7">
    <name type="scientific">Companilactobacillus heilongjiangensis</name>
    <dbReference type="NCBI Taxonomy" id="1074467"/>
    <lineage>
        <taxon>Bacteria</taxon>
        <taxon>Bacillati</taxon>
        <taxon>Bacillota</taxon>
        <taxon>Bacilli</taxon>
        <taxon>Lactobacillales</taxon>
        <taxon>Lactobacillaceae</taxon>
        <taxon>Companilactobacillus</taxon>
    </lineage>
</organism>
<dbReference type="InterPro" id="IPR009057">
    <property type="entry name" value="Homeodomain-like_sf"/>
</dbReference>
<dbReference type="KEGG" id="lhi:JP39_06795"/>
<dbReference type="PANTHER" id="PTHR30514">
    <property type="entry name" value="GLUCOKINASE"/>
    <property type="match status" value="1"/>
</dbReference>
<reference evidence="6 7" key="1">
    <citation type="submission" date="2015-08" db="EMBL/GenBank/DDBJ databases">
        <title>Genomic sequence of Lactobacillus heilongjiangensis DSM 28069, isolated from Chinese traditional pickle.</title>
        <authorList>
            <person name="Jiang X."/>
            <person name="Zheng B."/>
            <person name="Cheng H."/>
        </authorList>
    </citation>
    <scope>NUCLEOTIDE SEQUENCE [LARGE SCALE GENOMIC DNA]</scope>
    <source>
        <strain evidence="6 7">DSM 28069</strain>
    </source>
</reference>
<dbReference type="InterPro" id="IPR001347">
    <property type="entry name" value="SIS_dom"/>
</dbReference>
<gene>
    <name evidence="6" type="ORF">JP39_06795</name>
</gene>
<dbReference type="Pfam" id="PF01380">
    <property type="entry name" value="SIS"/>
    <property type="match status" value="1"/>
</dbReference>
<evidence type="ECO:0000313" key="6">
    <source>
        <dbReference type="EMBL" id="ALB29095.1"/>
    </source>
</evidence>
<sequence length="286" mass="32116">MTIISQLTKADKFNGSEKQLADYILKNKESVINHSIQSLATSTFSSTSTIVRLCRKIGLKGYKDFKIKLSAELQQHYNDISAVNPDFPFTEDDSNKEIAQKLLELMQTSLKQTSELLTNDLLEHAVRDIFQSRKLGIFAYGDTYISALSFQNKLMKINLNANLPSLTEESKFMAANYTKNDCAILISYSGQSKNTYQLAQILRLNGVKIIAITSDKDSKIAKLSDIVLPVTNTESKTVKISPFASQVGIEYVLNTLYSCLFVANYDENQSHRLASEKLFADSRFTE</sequence>
<dbReference type="GO" id="GO:0003677">
    <property type="term" value="F:DNA binding"/>
    <property type="evidence" value="ECO:0007669"/>
    <property type="project" value="UniProtKB-KW"/>
</dbReference>
<dbReference type="SUPFAM" id="SSF53697">
    <property type="entry name" value="SIS domain"/>
    <property type="match status" value="1"/>
</dbReference>
<dbReference type="GO" id="GO:0003700">
    <property type="term" value="F:DNA-binding transcription factor activity"/>
    <property type="evidence" value="ECO:0007669"/>
    <property type="project" value="InterPro"/>
</dbReference>
<dbReference type="EMBL" id="CP012559">
    <property type="protein sequence ID" value="ALB29095.1"/>
    <property type="molecule type" value="Genomic_DNA"/>
</dbReference>
<protein>
    <recommendedName>
        <fullName evidence="8">RpiR family transcriptional regulator</fullName>
    </recommendedName>
</protein>
<evidence type="ECO:0000313" key="7">
    <source>
        <dbReference type="Proteomes" id="UP000061546"/>
    </source>
</evidence>
<keyword evidence="2" id="KW-0238">DNA-binding</keyword>
<keyword evidence="1" id="KW-0805">Transcription regulation</keyword>
<keyword evidence="3" id="KW-0804">Transcription</keyword>
<dbReference type="InterPro" id="IPR000281">
    <property type="entry name" value="HTH_RpiR"/>
</dbReference>
<evidence type="ECO:0008006" key="8">
    <source>
        <dbReference type="Google" id="ProtNLM"/>
    </source>
</evidence>
<evidence type="ECO:0000259" key="5">
    <source>
        <dbReference type="PROSITE" id="PS51464"/>
    </source>
</evidence>
<feature type="domain" description="HTH rpiR-type" evidence="4">
    <location>
        <begin position="1"/>
        <end position="76"/>
    </location>
</feature>
<dbReference type="InterPro" id="IPR036388">
    <property type="entry name" value="WH-like_DNA-bd_sf"/>
</dbReference>
<evidence type="ECO:0000259" key="4">
    <source>
        <dbReference type="PROSITE" id="PS51071"/>
    </source>
</evidence>
<dbReference type="AlphaFoldDB" id="A0A0K2LCW1"/>
<dbReference type="RefSeq" id="WP_048698869.1">
    <property type="nucleotide sequence ID" value="NZ_BJDV01000001.1"/>
</dbReference>
<dbReference type="Proteomes" id="UP000061546">
    <property type="component" value="Chromosome"/>
</dbReference>
<dbReference type="GO" id="GO:1901135">
    <property type="term" value="P:carbohydrate derivative metabolic process"/>
    <property type="evidence" value="ECO:0007669"/>
    <property type="project" value="InterPro"/>
</dbReference>
<dbReference type="PANTHER" id="PTHR30514:SF10">
    <property type="entry name" value="MURR_RPIR FAMILY TRANSCRIPTIONAL REGULATOR"/>
    <property type="match status" value="1"/>
</dbReference>
<dbReference type="PROSITE" id="PS51071">
    <property type="entry name" value="HTH_RPIR"/>
    <property type="match status" value="1"/>
</dbReference>
<dbReference type="PROSITE" id="PS51464">
    <property type="entry name" value="SIS"/>
    <property type="match status" value="1"/>
</dbReference>
<evidence type="ECO:0000256" key="2">
    <source>
        <dbReference type="ARBA" id="ARBA00023125"/>
    </source>
</evidence>
<dbReference type="Gene3D" id="1.10.10.10">
    <property type="entry name" value="Winged helix-like DNA-binding domain superfamily/Winged helix DNA-binding domain"/>
    <property type="match status" value="1"/>
</dbReference>
<feature type="domain" description="SIS" evidence="5">
    <location>
        <begin position="125"/>
        <end position="266"/>
    </location>
</feature>
<accession>A0A0K2LCW1</accession>
<dbReference type="InterPro" id="IPR047640">
    <property type="entry name" value="RpiR-like"/>
</dbReference>
<dbReference type="InterPro" id="IPR046348">
    <property type="entry name" value="SIS_dom_sf"/>
</dbReference>